<dbReference type="Proteomes" id="UP000501690">
    <property type="component" value="Linkage Group LG10"/>
</dbReference>
<evidence type="ECO:0008006" key="4">
    <source>
        <dbReference type="Google" id="ProtNLM"/>
    </source>
</evidence>
<feature type="chain" id="PRO_5020041472" description="Rapid ALkalinization Factor" evidence="1">
    <location>
        <begin position="24"/>
        <end position="70"/>
    </location>
</feature>
<dbReference type="EMBL" id="CP039354">
    <property type="protein sequence ID" value="QCE11110.1"/>
    <property type="molecule type" value="Genomic_DNA"/>
</dbReference>
<proteinExistence type="predicted"/>
<keyword evidence="1" id="KW-0732">Signal</keyword>
<name>A0A4D6NB37_VIGUN</name>
<gene>
    <name evidence="2" type="ORF">DEO72_LG10g2343</name>
</gene>
<protein>
    <recommendedName>
        <fullName evidence="4">Rapid ALkalinization Factor</fullName>
    </recommendedName>
</protein>
<reference evidence="2 3" key="1">
    <citation type="submission" date="2019-04" db="EMBL/GenBank/DDBJ databases">
        <title>An improved genome assembly and genetic linkage map for asparagus bean, Vigna unguiculata ssp. sesquipedialis.</title>
        <authorList>
            <person name="Xia Q."/>
            <person name="Zhang R."/>
            <person name="Dong Y."/>
        </authorList>
    </citation>
    <scope>NUCLEOTIDE SEQUENCE [LARGE SCALE GENOMIC DNA]</scope>
    <source>
        <tissue evidence="2">Leaf</tissue>
    </source>
</reference>
<evidence type="ECO:0000256" key="1">
    <source>
        <dbReference type="SAM" id="SignalP"/>
    </source>
</evidence>
<sequence length="70" mass="7893">MKTILIAFLLFASLFISSTSTMARELKDGLLPKPPTPPYLNCARGYTYRSCSAYRTPPKREPPCSYSRNC</sequence>
<keyword evidence="3" id="KW-1185">Reference proteome</keyword>
<organism evidence="2 3">
    <name type="scientific">Vigna unguiculata</name>
    <name type="common">Cowpea</name>
    <dbReference type="NCBI Taxonomy" id="3917"/>
    <lineage>
        <taxon>Eukaryota</taxon>
        <taxon>Viridiplantae</taxon>
        <taxon>Streptophyta</taxon>
        <taxon>Embryophyta</taxon>
        <taxon>Tracheophyta</taxon>
        <taxon>Spermatophyta</taxon>
        <taxon>Magnoliopsida</taxon>
        <taxon>eudicotyledons</taxon>
        <taxon>Gunneridae</taxon>
        <taxon>Pentapetalae</taxon>
        <taxon>rosids</taxon>
        <taxon>fabids</taxon>
        <taxon>Fabales</taxon>
        <taxon>Fabaceae</taxon>
        <taxon>Papilionoideae</taxon>
        <taxon>50 kb inversion clade</taxon>
        <taxon>NPAAA clade</taxon>
        <taxon>indigoferoid/millettioid clade</taxon>
        <taxon>Phaseoleae</taxon>
        <taxon>Vigna</taxon>
    </lineage>
</organism>
<dbReference type="Gramene" id="Vigun05g148300.1.v1.2">
    <property type="protein sequence ID" value="Vigun05g148300.1.v1.2"/>
    <property type="gene ID" value="Vigun05g148300.v1.2"/>
</dbReference>
<accession>A0A4D6NB37</accession>
<feature type="signal peptide" evidence="1">
    <location>
        <begin position="1"/>
        <end position="23"/>
    </location>
</feature>
<evidence type="ECO:0000313" key="2">
    <source>
        <dbReference type="EMBL" id="QCE11110.1"/>
    </source>
</evidence>
<dbReference type="AlphaFoldDB" id="A0A4D6NB37"/>
<evidence type="ECO:0000313" key="3">
    <source>
        <dbReference type="Proteomes" id="UP000501690"/>
    </source>
</evidence>